<dbReference type="SMART" id="SM00342">
    <property type="entry name" value="HTH_ARAC"/>
    <property type="match status" value="1"/>
</dbReference>
<dbReference type="InterPro" id="IPR050204">
    <property type="entry name" value="AraC_XylS_family_regulators"/>
</dbReference>
<name>A0A4R1NA70_9GAMM</name>
<dbReference type="InterPro" id="IPR018060">
    <property type="entry name" value="HTH_AraC"/>
</dbReference>
<evidence type="ECO:0000256" key="2">
    <source>
        <dbReference type="ARBA" id="ARBA00023125"/>
    </source>
</evidence>
<dbReference type="PANTHER" id="PTHR46796">
    <property type="entry name" value="HTH-TYPE TRANSCRIPTIONAL ACTIVATOR RHAS-RELATED"/>
    <property type="match status" value="1"/>
</dbReference>
<dbReference type="Pfam" id="PF12852">
    <property type="entry name" value="Cupin_6"/>
    <property type="match status" value="1"/>
</dbReference>
<dbReference type="Gene3D" id="1.10.10.60">
    <property type="entry name" value="Homeodomain-like"/>
    <property type="match status" value="2"/>
</dbReference>
<dbReference type="InterPro" id="IPR009057">
    <property type="entry name" value="Homeodomain-like_sf"/>
</dbReference>
<sequence>MNDLFSDILQFTQAQSVVSGGFTAGGAWALRFPAPDKIKFFALVKGNCWFRFNDEDEPLRLEEGDVFLLAAQRSFVLAGDLTQAPLDAVRVFAASDNKNAKLGEGEDCIQIGGHIKLDPASGGLLSDVLPPFIHVRAASPQASVLRWLLDQLVRERTAQLPGVGIASSQLAQLMFVQILRVHFSTAGTLAAGWLRALADPRIAPVLRLMHGDPGHPWQLAELARAAAMSRTSFALHFKAVAGVAPLSYLTDWRMRLAERALRESDVPVAVLARSLGYTSESAFSSAFKRVNGHAPKPYRIAARRALETTEASSSPSQGATVVNLATGIPATLETAAKIP</sequence>
<keyword evidence="3" id="KW-0804">Transcription</keyword>
<keyword evidence="2" id="KW-0238">DNA-binding</keyword>
<reference evidence="5 6" key="1">
    <citation type="submission" date="2019-02" db="EMBL/GenBank/DDBJ databases">
        <title>Investigation of anaerobic lignin degradation for improved lignocellulosic biofuels.</title>
        <authorList>
            <person name="Deangelis K."/>
        </authorList>
    </citation>
    <scope>NUCLEOTIDE SEQUENCE [LARGE SCALE GENOMIC DNA]</scope>
    <source>
        <strain evidence="5 6">159R</strain>
    </source>
</reference>
<accession>A0A4R1NA70</accession>
<dbReference type="PANTHER" id="PTHR46796:SF7">
    <property type="entry name" value="ARAC FAMILY TRANSCRIPTIONAL REGULATOR"/>
    <property type="match status" value="1"/>
</dbReference>
<feature type="domain" description="HTH araC/xylS-type" evidence="4">
    <location>
        <begin position="203"/>
        <end position="301"/>
    </location>
</feature>
<evidence type="ECO:0000256" key="3">
    <source>
        <dbReference type="ARBA" id="ARBA00023163"/>
    </source>
</evidence>
<keyword evidence="6" id="KW-1185">Reference proteome</keyword>
<evidence type="ECO:0000259" key="4">
    <source>
        <dbReference type="PROSITE" id="PS01124"/>
    </source>
</evidence>
<dbReference type="PROSITE" id="PS00041">
    <property type="entry name" value="HTH_ARAC_FAMILY_1"/>
    <property type="match status" value="1"/>
</dbReference>
<dbReference type="InterPro" id="IPR032783">
    <property type="entry name" value="AraC_lig"/>
</dbReference>
<dbReference type="EMBL" id="SJOI01000001">
    <property type="protein sequence ID" value="TCL04193.1"/>
    <property type="molecule type" value="Genomic_DNA"/>
</dbReference>
<gene>
    <name evidence="5" type="ORF">EZJ58_2304</name>
</gene>
<keyword evidence="1" id="KW-0805">Transcription regulation</keyword>
<dbReference type="Proteomes" id="UP000294555">
    <property type="component" value="Unassembled WGS sequence"/>
</dbReference>
<dbReference type="RefSeq" id="WP_253073502.1">
    <property type="nucleotide sequence ID" value="NZ_CP075169.1"/>
</dbReference>
<dbReference type="InterPro" id="IPR018062">
    <property type="entry name" value="HTH_AraC-typ_CS"/>
</dbReference>
<dbReference type="PROSITE" id="PS01124">
    <property type="entry name" value="HTH_ARAC_FAMILY_2"/>
    <property type="match status" value="1"/>
</dbReference>
<comment type="caution">
    <text evidence="5">The sequence shown here is derived from an EMBL/GenBank/DDBJ whole genome shotgun (WGS) entry which is preliminary data.</text>
</comment>
<dbReference type="GO" id="GO:0003700">
    <property type="term" value="F:DNA-binding transcription factor activity"/>
    <property type="evidence" value="ECO:0007669"/>
    <property type="project" value="InterPro"/>
</dbReference>
<dbReference type="Pfam" id="PF12833">
    <property type="entry name" value="HTH_18"/>
    <property type="match status" value="1"/>
</dbReference>
<evidence type="ECO:0000313" key="5">
    <source>
        <dbReference type="EMBL" id="TCL04193.1"/>
    </source>
</evidence>
<evidence type="ECO:0000256" key="1">
    <source>
        <dbReference type="ARBA" id="ARBA00023015"/>
    </source>
</evidence>
<dbReference type="GO" id="GO:0043565">
    <property type="term" value="F:sequence-specific DNA binding"/>
    <property type="evidence" value="ECO:0007669"/>
    <property type="project" value="InterPro"/>
</dbReference>
<evidence type="ECO:0000313" key="6">
    <source>
        <dbReference type="Proteomes" id="UP000294555"/>
    </source>
</evidence>
<organism evidence="5 6">
    <name type="scientific">Sodalis ligni</name>
    <dbReference type="NCBI Taxonomy" id="2697027"/>
    <lineage>
        <taxon>Bacteria</taxon>
        <taxon>Pseudomonadati</taxon>
        <taxon>Pseudomonadota</taxon>
        <taxon>Gammaproteobacteria</taxon>
        <taxon>Enterobacterales</taxon>
        <taxon>Bruguierivoracaceae</taxon>
        <taxon>Sodalis</taxon>
    </lineage>
</organism>
<dbReference type="SUPFAM" id="SSF46689">
    <property type="entry name" value="Homeodomain-like"/>
    <property type="match status" value="2"/>
</dbReference>
<protein>
    <submittedName>
        <fullName evidence="5">AraC family transcriptional regulator</fullName>
    </submittedName>
</protein>
<proteinExistence type="predicted"/>
<dbReference type="AlphaFoldDB" id="A0A4R1NA70"/>